<reference evidence="3 4" key="2">
    <citation type="submission" date="2018-11" db="EMBL/GenBank/DDBJ databases">
        <authorList>
            <consortium name="Pathogen Informatics"/>
        </authorList>
    </citation>
    <scope>NUCLEOTIDE SEQUENCE [LARGE SCALE GENOMIC DNA]</scope>
</reference>
<evidence type="ECO:0000259" key="2">
    <source>
        <dbReference type="Pfam" id="PF02931"/>
    </source>
</evidence>
<dbReference type="Proteomes" id="UP000270296">
    <property type="component" value="Unassembled WGS sequence"/>
</dbReference>
<dbReference type="Gene3D" id="1.20.58.390">
    <property type="entry name" value="Neurotransmitter-gated ion-channel transmembrane domain"/>
    <property type="match status" value="1"/>
</dbReference>
<reference evidence="5" key="1">
    <citation type="submission" date="2016-06" db="UniProtKB">
        <authorList>
            <consortium name="WormBaseParasite"/>
        </authorList>
    </citation>
    <scope>IDENTIFICATION</scope>
</reference>
<gene>
    <name evidence="3" type="ORF">SBAD_LOCUS8937</name>
</gene>
<dbReference type="InterPro" id="IPR036734">
    <property type="entry name" value="Neur_chan_lig-bd_sf"/>
</dbReference>
<dbReference type="AlphaFoldDB" id="A0A183IZ89"/>
<feature type="transmembrane region" description="Helical" evidence="1">
    <location>
        <begin position="223"/>
        <end position="243"/>
    </location>
</feature>
<dbReference type="EMBL" id="UZAM01012133">
    <property type="protein sequence ID" value="VDP20223.1"/>
    <property type="molecule type" value="Genomic_DNA"/>
</dbReference>
<dbReference type="Gene3D" id="2.70.170.10">
    <property type="entry name" value="Neurotransmitter-gated ion-channel ligand-binding domain"/>
    <property type="match status" value="1"/>
</dbReference>
<dbReference type="WBParaSite" id="SBAD_0000925901-mRNA-1">
    <property type="protein sequence ID" value="SBAD_0000925901-mRNA-1"/>
    <property type="gene ID" value="SBAD_0000925901"/>
</dbReference>
<evidence type="ECO:0000256" key="1">
    <source>
        <dbReference type="SAM" id="Phobius"/>
    </source>
</evidence>
<dbReference type="OrthoDB" id="407674at2759"/>
<accession>A0A183IZ89</accession>
<keyword evidence="1" id="KW-0812">Transmembrane</keyword>
<dbReference type="InterPro" id="IPR006202">
    <property type="entry name" value="Neur_chan_lig-bd"/>
</dbReference>
<evidence type="ECO:0000313" key="5">
    <source>
        <dbReference type="WBParaSite" id="SBAD_0000925901-mRNA-1"/>
    </source>
</evidence>
<name>A0A183IZ89_9BILA</name>
<dbReference type="Pfam" id="PF02931">
    <property type="entry name" value="Neur_chan_LBD"/>
    <property type="match status" value="1"/>
</dbReference>
<protein>
    <submittedName>
        <fullName evidence="5">Neur_chan_LBD domain-containing protein</fullName>
    </submittedName>
</protein>
<proteinExistence type="predicted"/>
<dbReference type="SUPFAM" id="SSF63712">
    <property type="entry name" value="Nicotinic receptor ligand binding domain-like"/>
    <property type="match status" value="1"/>
</dbReference>
<dbReference type="InterPro" id="IPR038050">
    <property type="entry name" value="Neuro_actylchol_rec"/>
</dbReference>
<keyword evidence="4" id="KW-1185">Reference proteome</keyword>
<organism evidence="5">
    <name type="scientific">Soboliphyme baturini</name>
    <dbReference type="NCBI Taxonomy" id="241478"/>
    <lineage>
        <taxon>Eukaryota</taxon>
        <taxon>Metazoa</taxon>
        <taxon>Ecdysozoa</taxon>
        <taxon>Nematoda</taxon>
        <taxon>Enoplea</taxon>
        <taxon>Dorylaimia</taxon>
        <taxon>Dioctophymatida</taxon>
        <taxon>Dioctophymatoidea</taxon>
        <taxon>Soboliphymatidae</taxon>
        <taxon>Soboliphyme</taxon>
    </lineage>
</organism>
<keyword evidence="1" id="KW-0472">Membrane</keyword>
<feature type="transmembrane region" description="Helical" evidence="1">
    <location>
        <begin position="75"/>
        <end position="93"/>
    </location>
</feature>
<feature type="domain" description="Neurotransmitter-gated ion-channel ligand-binding" evidence="2">
    <location>
        <begin position="2"/>
        <end position="75"/>
    </location>
</feature>
<evidence type="ECO:0000313" key="4">
    <source>
        <dbReference type="Proteomes" id="UP000270296"/>
    </source>
</evidence>
<evidence type="ECO:0000313" key="3">
    <source>
        <dbReference type="EMBL" id="VDP20223.1"/>
    </source>
</evidence>
<sequence length="245" mass="28690">MLRQTWHDERLNYEKLSENMNIHVPILLDGFDDAEIRPWLPDIYFANQATSGRYSYDKDYSLIQLFPDGTIKTSSSHGVAFLLVIISFLSFCLPEYLTGGKLAVAFACLITYVLTMQNYWSKSGKVVNYSYMEIWTGVHLLFLFLNVIVLLIFAWRMSHVLYQNQGYMFLESKLPYIDAASDELEKDDSKDSSALHEFTRRQWRSTGKKQSIFLNDRIRRMGVVLEIILPIFYVIFLMTFWSVTY</sequence>
<keyword evidence="1" id="KW-1133">Transmembrane helix</keyword>
<dbReference type="GO" id="GO:0005230">
    <property type="term" value="F:extracellular ligand-gated monoatomic ion channel activity"/>
    <property type="evidence" value="ECO:0007669"/>
    <property type="project" value="InterPro"/>
</dbReference>
<dbReference type="GO" id="GO:0016020">
    <property type="term" value="C:membrane"/>
    <property type="evidence" value="ECO:0007669"/>
    <property type="project" value="InterPro"/>
</dbReference>
<feature type="transmembrane region" description="Helical" evidence="1">
    <location>
        <begin position="132"/>
        <end position="155"/>
    </location>
</feature>